<keyword evidence="1" id="KW-0479">Metal-binding</keyword>
<protein>
    <submittedName>
        <fullName evidence="6">Phosphodiesterase</fullName>
    </submittedName>
</protein>
<dbReference type="GO" id="GO:0046872">
    <property type="term" value="F:metal ion binding"/>
    <property type="evidence" value="ECO:0007669"/>
    <property type="project" value="UniProtKB-KW"/>
</dbReference>
<dbReference type="OrthoDB" id="651281at2"/>
<evidence type="ECO:0000259" key="5">
    <source>
        <dbReference type="Pfam" id="PF00149"/>
    </source>
</evidence>
<organism evidence="6 7">
    <name type="scientific">Denitrobaculum tricleocarpae</name>
    <dbReference type="NCBI Taxonomy" id="2591009"/>
    <lineage>
        <taxon>Bacteria</taxon>
        <taxon>Pseudomonadati</taxon>
        <taxon>Pseudomonadota</taxon>
        <taxon>Alphaproteobacteria</taxon>
        <taxon>Rhodospirillales</taxon>
        <taxon>Rhodospirillaceae</taxon>
        <taxon>Denitrobaculum</taxon>
    </lineage>
</organism>
<dbReference type="GO" id="GO:0004112">
    <property type="term" value="F:cyclic-nucleotide phosphodiesterase activity"/>
    <property type="evidence" value="ECO:0007669"/>
    <property type="project" value="InterPro"/>
</dbReference>
<keyword evidence="2" id="KW-0378">Hydrolase</keyword>
<feature type="domain" description="Calcineurin-like phosphoesterase" evidence="5">
    <location>
        <begin position="1"/>
        <end position="198"/>
    </location>
</feature>
<name>A0A545TQ54_9PROT</name>
<keyword evidence="7" id="KW-1185">Reference proteome</keyword>
<dbReference type="SUPFAM" id="SSF56300">
    <property type="entry name" value="Metallo-dependent phosphatases"/>
    <property type="match status" value="1"/>
</dbReference>
<proteinExistence type="inferred from homology"/>
<dbReference type="PANTHER" id="PTHR42988:SF2">
    <property type="entry name" value="CYCLIC NUCLEOTIDE PHOSPHODIESTERASE CBUA0032-RELATED"/>
    <property type="match status" value="1"/>
</dbReference>
<dbReference type="Gene3D" id="3.60.21.10">
    <property type="match status" value="1"/>
</dbReference>
<dbReference type="Proteomes" id="UP000315252">
    <property type="component" value="Unassembled WGS sequence"/>
</dbReference>
<dbReference type="EMBL" id="VHSH01000005">
    <property type="protein sequence ID" value="TQV79363.1"/>
    <property type="molecule type" value="Genomic_DNA"/>
</dbReference>
<evidence type="ECO:0000256" key="4">
    <source>
        <dbReference type="ARBA" id="ARBA00025742"/>
    </source>
</evidence>
<dbReference type="InterPro" id="IPR004843">
    <property type="entry name" value="Calcineurin-like_PHP"/>
</dbReference>
<dbReference type="Pfam" id="PF00149">
    <property type="entry name" value="Metallophos"/>
    <property type="match status" value="1"/>
</dbReference>
<accession>A0A545TQ54</accession>
<dbReference type="InterPro" id="IPR050884">
    <property type="entry name" value="CNP_phosphodiesterase-III"/>
</dbReference>
<evidence type="ECO:0000256" key="1">
    <source>
        <dbReference type="ARBA" id="ARBA00022723"/>
    </source>
</evidence>
<dbReference type="InterPro" id="IPR029052">
    <property type="entry name" value="Metallo-depent_PP-like"/>
</dbReference>
<evidence type="ECO:0000256" key="3">
    <source>
        <dbReference type="ARBA" id="ARBA00023004"/>
    </source>
</evidence>
<evidence type="ECO:0000313" key="7">
    <source>
        <dbReference type="Proteomes" id="UP000315252"/>
    </source>
</evidence>
<comment type="similarity">
    <text evidence="4">Belongs to the cyclic nucleotide phosphodiesterase class-III family.</text>
</comment>
<gene>
    <name evidence="6" type="ORF">FKG95_17105</name>
</gene>
<evidence type="ECO:0000256" key="2">
    <source>
        <dbReference type="ARBA" id="ARBA00022801"/>
    </source>
</evidence>
<dbReference type="AlphaFoldDB" id="A0A545TQ54"/>
<dbReference type="RefSeq" id="WP_142897587.1">
    <property type="nucleotide sequence ID" value="NZ_ML660056.1"/>
</dbReference>
<reference evidence="6 7" key="1">
    <citation type="submission" date="2019-06" db="EMBL/GenBank/DDBJ databases">
        <title>Whole genome sequence for Rhodospirillaceae sp. R148.</title>
        <authorList>
            <person name="Wang G."/>
        </authorList>
    </citation>
    <scope>NUCLEOTIDE SEQUENCE [LARGE SCALE GENOMIC DNA]</scope>
    <source>
        <strain evidence="6 7">R148</strain>
    </source>
</reference>
<evidence type="ECO:0000313" key="6">
    <source>
        <dbReference type="EMBL" id="TQV79363.1"/>
    </source>
</evidence>
<sequence>MKLIHLTDTHFVPRGETLYGGDPRIVLEAAVADINKHHRDADLVCITGDLTHWGEPEAFESLAEVLSPLKPPLQLLLGNHDDRAVFSEHFPDQARDENGFVQSVRKTAQGHLIFLDTNLEGTHAGWYCDTRRAWLKAQLATAEEQDAPVLLFMHHPPFPIGLAPLDRISLQEPEAFAATVEPYAGRIRHLFFGHIHRPLSGNWKGMSVSSLRAMNHQCWFDLEAESAIAGSFEPPAYAVVLIGDDSVVIHTHDFLDKSRKFSLRESPVEDWAVRYAHP</sequence>
<keyword evidence="3" id="KW-0408">Iron</keyword>
<dbReference type="PANTHER" id="PTHR42988">
    <property type="entry name" value="PHOSPHOHYDROLASE"/>
    <property type="match status" value="1"/>
</dbReference>
<dbReference type="InterPro" id="IPR026575">
    <property type="entry name" value="GpdQ/CpdA-like"/>
</dbReference>
<comment type="caution">
    <text evidence="6">The sequence shown here is derived from an EMBL/GenBank/DDBJ whole genome shotgun (WGS) entry which is preliminary data.</text>
</comment>
<dbReference type="CDD" id="cd07402">
    <property type="entry name" value="MPP_GpdQ"/>
    <property type="match status" value="1"/>
</dbReference>